<feature type="non-terminal residue" evidence="1">
    <location>
        <position position="370"/>
    </location>
</feature>
<evidence type="ECO:0000313" key="2">
    <source>
        <dbReference type="Proteomes" id="UP000805193"/>
    </source>
</evidence>
<organism evidence="1 2">
    <name type="scientific">Ixodes persulcatus</name>
    <name type="common">Taiga tick</name>
    <dbReference type="NCBI Taxonomy" id="34615"/>
    <lineage>
        <taxon>Eukaryota</taxon>
        <taxon>Metazoa</taxon>
        <taxon>Ecdysozoa</taxon>
        <taxon>Arthropoda</taxon>
        <taxon>Chelicerata</taxon>
        <taxon>Arachnida</taxon>
        <taxon>Acari</taxon>
        <taxon>Parasitiformes</taxon>
        <taxon>Ixodida</taxon>
        <taxon>Ixodoidea</taxon>
        <taxon>Ixodidae</taxon>
        <taxon>Ixodinae</taxon>
        <taxon>Ixodes</taxon>
    </lineage>
</organism>
<comment type="caution">
    <text evidence="1">The sequence shown here is derived from an EMBL/GenBank/DDBJ whole genome shotgun (WGS) entry which is preliminary data.</text>
</comment>
<keyword evidence="2" id="KW-1185">Reference proteome</keyword>
<proteinExistence type="predicted"/>
<name>A0AC60QRS2_IXOPE</name>
<evidence type="ECO:0000313" key="1">
    <source>
        <dbReference type="EMBL" id="KAG0440981.1"/>
    </source>
</evidence>
<sequence length="370" mass="41614">PIKFGDPVLDNMMTAASLDRWRLNSIIADCARITAEHLQNCEGDLEVKTFYANFGLDVIARCSFGIKLKPHSDVTNKFVIEAKRAFSRNLTLPLIAIYLFPGLIQWFNIKLLNFDIIRCFKDLAGNAIRERDKGGHKSEDYLKLLMDAREERRDTSEYPNRRETPERSCEVLHRVTTMATLFSALSEVEVLAQCVVMFLGGQDSISSLIAHIVYLLALHPDKQTKLREEVDRCFGSQGDDLSPEVVSKLDYLHAVVSEALRLFPPATRIDRSTTEDYTLGDTGITLPKGCTITVPIYAMHRDPSNFLDPDSFIPERFSEDNARTILPYTYLPFGAGPKGCLGTHLALLAVKLCLLYSLRDVEFVGTSKTK</sequence>
<feature type="non-terminal residue" evidence="1">
    <location>
        <position position="1"/>
    </location>
</feature>
<dbReference type="EMBL" id="JABSTQ010004805">
    <property type="protein sequence ID" value="KAG0440981.1"/>
    <property type="molecule type" value="Genomic_DNA"/>
</dbReference>
<protein>
    <submittedName>
        <fullName evidence="1">Uncharacterized protein</fullName>
    </submittedName>
</protein>
<dbReference type="Proteomes" id="UP000805193">
    <property type="component" value="Unassembled WGS sequence"/>
</dbReference>
<gene>
    <name evidence="1" type="ORF">HPB47_016091</name>
</gene>
<accession>A0AC60QRS2</accession>
<reference evidence="1 2" key="1">
    <citation type="journal article" date="2020" name="Cell">
        <title>Large-Scale Comparative Analyses of Tick Genomes Elucidate Their Genetic Diversity and Vector Capacities.</title>
        <authorList>
            <consortium name="Tick Genome and Microbiome Consortium (TIGMIC)"/>
            <person name="Jia N."/>
            <person name="Wang J."/>
            <person name="Shi W."/>
            <person name="Du L."/>
            <person name="Sun Y."/>
            <person name="Zhan W."/>
            <person name="Jiang J.F."/>
            <person name="Wang Q."/>
            <person name="Zhang B."/>
            <person name="Ji P."/>
            <person name="Bell-Sakyi L."/>
            <person name="Cui X.M."/>
            <person name="Yuan T.T."/>
            <person name="Jiang B.G."/>
            <person name="Yang W.F."/>
            <person name="Lam T.T."/>
            <person name="Chang Q.C."/>
            <person name="Ding S.J."/>
            <person name="Wang X.J."/>
            <person name="Zhu J.G."/>
            <person name="Ruan X.D."/>
            <person name="Zhao L."/>
            <person name="Wei J.T."/>
            <person name="Ye R.Z."/>
            <person name="Que T.C."/>
            <person name="Du C.H."/>
            <person name="Zhou Y.H."/>
            <person name="Cheng J.X."/>
            <person name="Dai P.F."/>
            <person name="Guo W.B."/>
            <person name="Han X.H."/>
            <person name="Huang E.J."/>
            <person name="Li L.F."/>
            <person name="Wei W."/>
            <person name="Gao Y.C."/>
            <person name="Liu J.Z."/>
            <person name="Shao H.Z."/>
            <person name="Wang X."/>
            <person name="Wang C.C."/>
            <person name="Yang T.C."/>
            <person name="Huo Q.B."/>
            <person name="Li W."/>
            <person name="Chen H.Y."/>
            <person name="Chen S.E."/>
            <person name="Zhou L.G."/>
            <person name="Ni X.B."/>
            <person name="Tian J.H."/>
            <person name="Sheng Y."/>
            <person name="Liu T."/>
            <person name="Pan Y.S."/>
            <person name="Xia L.Y."/>
            <person name="Li J."/>
            <person name="Zhao F."/>
            <person name="Cao W.C."/>
        </authorList>
    </citation>
    <scope>NUCLEOTIDE SEQUENCE [LARGE SCALE GENOMIC DNA]</scope>
    <source>
        <strain evidence="1">Iper-2018</strain>
    </source>
</reference>